<dbReference type="PANTHER" id="PTHR43413">
    <property type="entry name" value="TRANSCRIPTIONAL REGULATOR, ASNC FAMILY"/>
    <property type="match status" value="1"/>
</dbReference>
<dbReference type="PROSITE" id="PS50956">
    <property type="entry name" value="HTH_ASNC_2"/>
    <property type="match status" value="1"/>
</dbReference>
<dbReference type="InterPro" id="IPR000485">
    <property type="entry name" value="AsnC-type_HTH_dom"/>
</dbReference>
<dbReference type="InterPro" id="IPR036388">
    <property type="entry name" value="WH-like_DNA-bd_sf"/>
</dbReference>
<dbReference type="Gene3D" id="1.10.10.10">
    <property type="entry name" value="Winged helix-like DNA-binding domain superfamily/Winged helix DNA-binding domain"/>
    <property type="match status" value="2"/>
</dbReference>
<dbReference type="PANTHER" id="PTHR43413:SF8">
    <property type="entry name" value="HTH-TYPE TRANSCRIPTIONAL REGULATOR PTR1"/>
    <property type="match status" value="1"/>
</dbReference>
<evidence type="ECO:0000313" key="5">
    <source>
        <dbReference type="EMBL" id="SMD30533.1"/>
    </source>
</evidence>
<proteinExistence type="predicted"/>
<dbReference type="AlphaFoldDB" id="A0A8G2FW19"/>
<dbReference type="GO" id="GO:0043565">
    <property type="term" value="F:sequence-specific DNA binding"/>
    <property type="evidence" value="ECO:0007669"/>
    <property type="project" value="InterPro"/>
</dbReference>
<sequence length="263" mass="30450">MDEIDRKIIFYYLQEARVQQRKISTELNISPQVLKYRFDKLVSNGIIKKFVLHVNPAVYNKKVGFAAFKGSSSYNDHVFTEIKCLEELSIYGFYGDSDDEVSENIKKASGKLGPTAMRYIPVMDDHPSLNKYDNSIIESLRKNPRRSASEIAQELNLRYHFVKRRINYMLKKNIISIIPILDLSKTDIVLFGLFTMNFKAVSKIVEDITLFNVNDLKSGISICFSESLSGAKQIINKCREIDKNIDVMVIYEYDFYDDFNEIN</sequence>
<dbReference type="PRINTS" id="PR00033">
    <property type="entry name" value="HTHASNC"/>
</dbReference>
<keyword evidence="1" id="KW-0805">Transcription regulation</keyword>
<feature type="domain" description="HTH asnC-type" evidence="4">
    <location>
        <begin position="1"/>
        <end position="66"/>
    </location>
</feature>
<accession>A0A8G2FW19</accession>
<dbReference type="InterPro" id="IPR050684">
    <property type="entry name" value="HTH-Siroheme_Decarb"/>
</dbReference>
<evidence type="ECO:0000256" key="1">
    <source>
        <dbReference type="ARBA" id="ARBA00023015"/>
    </source>
</evidence>
<name>A0A8G2FW19_PICTO</name>
<keyword evidence="2" id="KW-0238">DNA-binding</keyword>
<dbReference type="InterPro" id="IPR019888">
    <property type="entry name" value="Tscrpt_reg_AsnC-like"/>
</dbReference>
<dbReference type="RefSeq" id="WP_084272478.1">
    <property type="nucleotide sequence ID" value="NZ_FWYE01000001.1"/>
</dbReference>
<keyword evidence="3" id="KW-0804">Transcription</keyword>
<dbReference type="Proteomes" id="UP000192315">
    <property type="component" value="Unassembled WGS sequence"/>
</dbReference>
<comment type="caution">
    <text evidence="5">The sequence shown here is derived from an EMBL/GenBank/DDBJ whole genome shotgun (WGS) entry which is preliminary data.</text>
</comment>
<evidence type="ECO:0000259" key="4">
    <source>
        <dbReference type="PROSITE" id="PS50956"/>
    </source>
</evidence>
<reference evidence="5 6" key="1">
    <citation type="submission" date="2017-04" db="EMBL/GenBank/DDBJ databases">
        <authorList>
            <person name="Varghese N."/>
            <person name="Submissions S."/>
        </authorList>
    </citation>
    <scope>NUCLEOTIDE SEQUENCE [LARGE SCALE GENOMIC DNA]</scope>
    <source>
        <strain evidence="5 6">DSM 9789</strain>
    </source>
</reference>
<dbReference type="InterPro" id="IPR036390">
    <property type="entry name" value="WH_DNA-bd_sf"/>
</dbReference>
<organism evidence="5 6">
    <name type="scientific">Picrophilus torridus (strain ATCC 700027 / DSM 9790 / JCM 10055 / NBRC 100828 / KAW 2/3)</name>
    <dbReference type="NCBI Taxonomy" id="1122961"/>
    <lineage>
        <taxon>Archaea</taxon>
        <taxon>Methanobacteriati</taxon>
        <taxon>Thermoplasmatota</taxon>
        <taxon>Thermoplasmata</taxon>
        <taxon>Thermoplasmatales</taxon>
        <taxon>Picrophilaceae</taxon>
        <taxon>Picrophilus</taxon>
    </lineage>
</organism>
<keyword evidence="6" id="KW-1185">Reference proteome</keyword>
<gene>
    <name evidence="5" type="ORF">SAMN02745355_0421</name>
</gene>
<evidence type="ECO:0000313" key="6">
    <source>
        <dbReference type="Proteomes" id="UP000192315"/>
    </source>
</evidence>
<dbReference type="SMART" id="SM00344">
    <property type="entry name" value="HTH_ASNC"/>
    <property type="match status" value="1"/>
</dbReference>
<evidence type="ECO:0000256" key="3">
    <source>
        <dbReference type="ARBA" id="ARBA00023163"/>
    </source>
</evidence>
<dbReference type="SUPFAM" id="SSF46785">
    <property type="entry name" value="Winged helix' DNA-binding domain"/>
    <property type="match status" value="2"/>
</dbReference>
<dbReference type="EMBL" id="FWYE01000001">
    <property type="protein sequence ID" value="SMD30533.1"/>
    <property type="molecule type" value="Genomic_DNA"/>
</dbReference>
<evidence type="ECO:0000256" key="2">
    <source>
        <dbReference type="ARBA" id="ARBA00023125"/>
    </source>
</evidence>
<protein>
    <submittedName>
        <fullName evidence="5">Transcriptional regulator, AsnC family</fullName>
    </submittedName>
</protein>
<dbReference type="Pfam" id="PF13412">
    <property type="entry name" value="HTH_24"/>
    <property type="match status" value="1"/>
</dbReference>